<name>A0A427XFR3_9TREE</name>
<protein>
    <recommendedName>
        <fullName evidence="5">Secreted protein</fullName>
    </recommendedName>
</protein>
<proteinExistence type="predicted"/>
<evidence type="ECO:0000256" key="2">
    <source>
        <dbReference type="SAM" id="SignalP"/>
    </source>
</evidence>
<gene>
    <name evidence="3" type="ORF">EHS24_003217</name>
</gene>
<sequence length="459" mass="50277">MRWVAYQALCYAVIGVLVLLQSRAAAVAVRPPNQSRKTLLDTPISPDTHGSKATTSRRKSFSASTISRQNSPAIATNGLVRGTGESSSTWMTRMIRKFSQRPTTPDKETGASIRASTPSKRAAYDGSVERQAAPAERFLREDMRLPTTGLYEMYENNHQQVAVIGIIDGDGPELRALEEAANDLMGTEITEGFTATPTDSVWTPYDNGEIRVRVTFQYRLGDPLTPIAMTRQTLAGYVWMAYGHRMRANADAGPGGGNSVLTLPHFAIDIYAYPAPPPPYTPPPLLPDLPDDQTDIFRRSQNARPWFLPVENCGPFSKRSTTPSPPPAKRCVRKCKHRQNGRCNGDDGTTDEGPVFTNDVPRRDNESTWIDPATGWQAVQISHAAKGFGYNISQANDYLAVLPCNKVDYWAQRMAKGDCGDDGAEAIAGMWFDVHSPTKAQQDDALAMLVAEHASNTGT</sequence>
<accession>A0A427XFR3</accession>
<organism evidence="3 4">
    <name type="scientific">Apiotrichum porosum</name>
    <dbReference type="NCBI Taxonomy" id="105984"/>
    <lineage>
        <taxon>Eukaryota</taxon>
        <taxon>Fungi</taxon>
        <taxon>Dikarya</taxon>
        <taxon>Basidiomycota</taxon>
        <taxon>Agaricomycotina</taxon>
        <taxon>Tremellomycetes</taxon>
        <taxon>Trichosporonales</taxon>
        <taxon>Trichosporonaceae</taxon>
        <taxon>Apiotrichum</taxon>
    </lineage>
</organism>
<reference evidence="3 4" key="1">
    <citation type="submission" date="2018-11" db="EMBL/GenBank/DDBJ databases">
        <title>Genome sequence of Apiotrichum porosum DSM 27194.</title>
        <authorList>
            <person name="Aliyu H."/>
            <person name="Gorte O."/>
            <person name="Ochsenreither K."/>
        </authorList>
    </citation>
    <scope>NUCLEOTIDE SEQUENCE [LARGE SCALE GENOMIC DNA]</scope>
    <source>
        <strain evidence="3 4">DSM 27194</strain>
    </source>
</reference>
<dbReference type="AlphaFoldDB" id="A0A427XFR3"/>
<feature type="region of interest" description="Disordered" evidence="1">
    <location>
        <begin position="345"/>
        <end position="364"/>
    </location>
</feature>
<feature type="chain" id="PRO_5019204183" description="Secreted protein" evidence="2">
    <location>
        <begin position="29"/>
        <end position="459"/>
    </location>
</feature>
<keyword evidence="4" id="KW-1185">Reference proteome</keyword>
<keyword evidence="2" id="KW-0732">Signal</keyword>
<feature type="region of interest" description="Disordered" evidence="1">
    <location>
        <begin position="98"/>
        <end position="129"/>
    </location>
</feature>
<evidence type="ECO:0000313" key="3">
    <source>
        <dbReference type="EMBL" id="RSH77656.1"/>
    </source>
</evidence>
<feature type="region of interest" description="Disordered" evidence="1">
    <location>
        <begin position="30"/>
        <end position="68"/>
    </location>
</feature>
<evidence type="ECO:0000313" key="4">
    <source>
        <dbReference type="Proteomes" id="UP000279236"/>
    </source>
</evidence>
<dbReference type="RefSeq" id="XP_028472803.1">
    <property type="nucleotide sequence ID" value="XM_028618915.1"/>
</dbReference>
<dbReference type="GeneID" id="39587760"/>
<comment type="caution">
    <text evidence="3">The sequence shown here is derived from an EMBL/GenBank/DDBJ whole genome shotgun (WGS) entry which is preliminary data.</text>
</comment>
<dbReference type="Proteomes" id="UP000279236">
    <property type="component" value="Unassembled WGS sequence"/>
</dbReference>
<dbReference type="EMBL" id="RSCE01000015">
    <property type="protein sequence ID" value="RSH77656.1"/>
    <property type="molecule type" value="Genomic_DNA"/>
</dbReference>
<feature type="signal peptide" evidence="2">
    <location>
        <begin position="1"/>
        <end position="28"/>
    </location>
</feature>
<evidence type="ECO:0000256" key="1">
    <source>
        <dbReference type="SAM" id="MobiDB-lite"/>
    </source>
</evidence>
<evidence type="ECO:0008006" key="5">
    <source>
        <dbReference type="Google" id="ProtNLM"/>
    </source>
</evidence>